<protein>
    <submittedName>
        <fullName evidence="2">Uncharacterized protein</fullName>
    </submittedName>
</protein>
<organism evidence="2">
    <name type="scientific">viral metagenome</name>
    <dbReference type="NCBI Taxonomy" id="1070528"/>
    <lineage>
        <taxon>unclassified sequences</taxon>
        <taxon>metagenomes</taxon>
        <taxon>organismal metagenomes</taxon>
    </lineage>
</organism>
<reference evidence="2" key="1">
    <citation type="journal article" date="2020" name="Nature">
        <title>Giant virus diversity and host interactions through global metagenomics.</title>
        <authorList>
            <person name="Schulz F."/>
            <person name="Roux S."/>
            <person name="Paez-Espino D."/>
            <person name="Jungbluth S."/>
            <person name="Walsh D.A."/>
            <person name="Denef V.J."/>
            <person name="McMahon K.D."/>
            <person name="Konstantinidis K.T."/>
            <person name="Eloe-Fadrosh E.A."/>
            <person name="Kyrpides N.C."/>
            <person name="Woyke T."/>
        </authorList>
    </citation>
    <scope>NUCLEOTIDE SEQUENCE</scope>
    <source>
        <strain evidence="2">GVMAG-M-3300023184-177</strain>
    </source>
</reference>
<feature type="transmembrane region" description="Helical" evidence="1">
    <location>
        <begin position="45"/>
        <end position="67"/>
    </location>
</feature>
<feature type="transmembrane region" description="Helical" evidence="1">
    <location>
        <begin position="79"/>
        <end position="101"/>
    </location>
</feature>
<evidence type="ECO:0000313" key="2">
    <source>
        <dbReference type="EMBL" id="QHT84614.1"/>
    </source>
</evidence>
<accession>A0A6C0HVU6</accession>
<evidence type="ECO:0000256" key="1">
    <source>
        <dbReference type="SAM" id="Phobius"/>
    </source>
</evidence>
<name>A0A6C0HVU6_9ZZZZ</name>
<keyword evidence="1" id="KW-1133">Transmembrane helix</keyword>
<sequence>MNIVNKNGSKIAYGVVNLIVFLIYIVILGIYMRTICIFSKEVKGIAFYSIFIYGLFTIISIAILYASKRDDTEKSSHDFYRNIAITNGILISINIILYNAISISNIRYN</sequence>
<dbReference type="AlphaFoldDB" id="A0A6C0HVU6"/>
<keyword evidence="1" id="KW-0812">Transmembrane</keyword>
<dbReference type="EMBL" id="MN740021">
    <property type="protein sequence ID" value="QHT84614.1"/>
    <property type="molecule type" value="Genomic_DNA"/>
</dbReference>
<keyword evidence="1" id="KW-0472">Membrane</keyword>
<proteinExistence type="predicted"/>
<feature type="transmembrane region" description="Helical" evidence="1">
    <location>
        <begin position="12"/>
        <end position="33"/>
    </location>
</feature>